<dbReference type="PANTHER" id="PTHR43471:SF10">
    <property type="entry name" value="SLL1107 PROTEIN"/>
    <property type="match status" value="1"/>
</dbReference>
<feature type="transmembrane region" description="Helical" evidence="1">
    <location>
        <begin position="24"/>
        <end position="47"/>
    </location>
</feature>
<keyword evidence="1" id="KW-0812">Transmembrane</keyword>
<evidence type="ECO:0008006" key="4">
    <source>
        <dbReference type="Google" id="ProtNLM"/>
    </source>
</evidence>
<reference evidence="3" key="1">
    <citation type="submission" date="2015-02" db="EMBL/GenBank/DDBJ databases">
        <title>Description and complete genome sequence of the first cultured representative of the subdivision 5 of the Verrucomicrobia phylum.</title>
        <authorList>
            <person name="Spring S."/>
            <person name="Bunk B."/>
            <person name="Sproer C."/>
            <person name="Klenk H.-P."/>
        </authorList>
    </citation>
    <scope>NUCLEOTIDE SEQUENCE [LARGE SCALE GENOMIC DNA]</scope>
    <source>
        <strain evidence="3">L21-Fru-AB</strain>
    </source>
</reference>
<name>A0A0G3EGR7_9BACT</name>
<protein>
    <recommendedName>
        <fullName evidence="4">ABC-type transport system involved in multi-copper enzyme maturation, permease component</fullName>
    </recommendedName>
</protein>
<feature type="transmembrane region" description="Helical" evidence="1">
    <location>
        <begin position="296"/>
        <end position="315"/>
    </location>
</feature>
<keyword evidence="1" id="KW-1133">Transmembrane helix</keyword>
<feature type="transmembrane region" description="Helical" evidence="1">
    <location>
        <begin position="168"/>
        <end position="185"/>
    </location>
</feature>
<feature type="transmembrane region" description="Helical" evidence="1">
    <location>
        <begin position="205"/>
        <end position="226"/>
    </location>
</feature>
<evidence type="ECO:0000256" key="1">
    <source>
        <dbReference type="SAM" id="Phobius"/>
    </source>
</evidence>
<dbReference type="EMBL" id="CP010904">
    <property type="protein sequence ID" value="AKJ65548.1"/>
    <property type="molecule type" value="Genomic_DNA"/>
</dbReference>
<accession>A0A0G3EGR7</accession>
<gene>
    <name evidence="2" type="ORF">L21SP4_02322</name>
</gene>
<reference evidence="2 3" key="2">
    <citation type="journal article" date="2016" name="ISME J.">
        <title>Characterization of the first cultured representative of Verrucomicrobia subdivision 5 indicates the proposal of a novel phylum.</title>
        <authorList>
            <person name="Spring S."/>
            <person name="Bunk B."/>
            <person name="Sproer C."/>
            <person name="Schumann P."/>
            <person name="Rohde M."/>
            <person name="Tindall B.J."/>
            <person name="Klenk H.P."/>
        </authorList>
    </citation>
    <scope>NUCLEOTIDE SEQUENCE [LARGE SCALE GENOMIC DNA]</scope>
    <source>
        <strain evidence="2 3">L21-Fru-AB</strain>
    </source>
</reference>
<dbReference type="STRING" id="1307763.L21SP4_02322"/>
<feature type="transmembrane region" description="Helical" evidence="1">
    <location>
        <begin position="139"/>
        <end position="161"/>
    </location>
</feature>
<feature type="transmembrane region" description="Helical" evidence="1">
    <location>
        <begin position="233"/>
        <end position="253"/>
    </location>
</feature>
<dbReference type="AlphaFoldDB" id="A0A0G3EGR7"/>
<dbReference type="OrthoDB" id="264591at2"/>
<dbReference type="KEGG" id="vbl:L21SP4_02322"/>
<organism evidence="2 3">
    <name type="scientific">Kiritimatiella glycovorans</name>
    <dbReference type="NCBI Taxonomy" id="1307763"/>
    <lineage>
        <taxon>Bacteria</taxon>
        <taxon>Pseudomonadati</taxon>
        <taxon>Kiritimatiellota</taxon>
        <taxon>Kiritimatiellia</taxon>
        <taxon>Kiritimatiellales</taxon>
        <taxon>Kiritimatiellaceae</taxon>
        <taxon>Kiritimatiella</taxon>
    </lineage>
</organism>
<keyword evidence="1" id="KW-0472">Membrane</keyword>
<dbReference type="RefSeq" id="WP_052882763.1">
    <property type="nucleotide sequence ID" value="NZ_CP010904.1"/>
</dbReference>
<sequence>MTILFRQFFVVAGLTVREVVRQPVTMLVTTLGILLVGLLPLFSLYTLGESERMVRDSGLAVFLVSGLLLGAYAAGTTLAHELRGGTASGILSKPVNRALFFLGKAFGVGAVLVLFGAAMSMAVIMSARMAHPSFHFDGWAGVPLLAVPAAGCLLGGVLNYATRRSFPAAAFSGTVAAAAAAYVFVGFLDTQGGWTAFGGAYDLRLWPVTTLVGAAVLLLSAIALAISVRLDTLPTLFAVTLIFLLGLSSYYLFGRHADTHLIAGVLYAVIPDWQHFWVVDGLAGGGRVPWSYTCSVLSYAAACLVAVLALGIAAIRGVEVE</sequence>
<dbReference type="PANTHER" id="PTHR43471">
    <property type="entry name" value="ABC TRANSPORTER PERMEASE"/>
    <property type="match status" value="1"/>
</dbReference>
<dbReference type="Proteomes" id="UP000035268">
    <property type="component" value="Chromosome"/>
</dbReference>
<feature type="transmembrane region" description="Helical" evidence="1">
    <location>
        <begin position="59"/>
        <end position="79"/>
    </location>
</feature>
<evidence type="ECO:0000313" key="2">
    <source>
        <dbReference type="EMBL" id="AKJ65548.1"/>
    </source>
</evidence>
<keyword evidence="3" id="KW-1185">Reference proteome</keyword>
<proteinExistence type="predicted"/>
<feature type="transmembrane region" description="Helical" evidence="1">
    <location>
        <begin position="99"/>
        <end position="127"/>
    </location>
</feature>
<evidence type="ECO:0000313" key="3">
    <source>
        <dbReference type="Proteomes" id="UP000035268"/>
    </source>
</evidence>